<dbReference type="GO" id="GO:0016747">
    <property type="term" value="F:acyltransferase activity, transferring groups other than amino-acyl groups"/>
    <property type="evidence" value="ECO:0007669"/>
    <property type="project" value="InterPro"/>
</dbReference>
<dbReference type="Pfam" id="PF00583">
    <property type="entry name" value="Acetyltransf_1"/>
    <property type="match status" value="1"/>
</dbReference>
<dbReference type="InterPro" id="IPR016181">
    <property type="entry name" value="Acyl_CoA_acyltransferase"/>
</dbReference>
<organism evidence="2 3">
    <name type="scientific">Flavimaribacter sediminis</name>
    <dbReference type="NCBI Taxonomy" id="2865987"/>
    <lineage>
        <taxon>Bacteria</taxon>
        <taxon>Pseudomonadati</taxon>
        <taxon>Pseudomonadota</taxon>
        <taxon>Alphaproteobacteria</taxon>
        <taxon>Hyphomicrobiales</taxon>
        <taxon>Rhizobiaceae</taxon>
        <taxon>Flavimaribacter</taxon>
    </lineage>
</organism>
<dbReference type="RefSeq" id="WP_220229478.1">
    <property type="nucleotide sequence ID" value="NZ_JAICBX010000003.1"/>
</dbReference>
<gene>
    <name evidence="2" type="ORF">K1W69_16225</name>
</gene>
<evidence type="ECO:0000313" key="2">
    <source>
        <dbReference type="EMBL" id="MBW8638744.1"/>
    </source>
</evidence>
<accession>A0AAE2ZML3</accession>
<name>A0AAE2ZML3_9HYPH</name>
<dbReference type="PROSITE" id="PS51186">
    <property type="entry name" value="GNAT"/>
    <property type="match status" value="1"/>
</dbReference>
<feature type="domain" description="N-acetyltransferase" evidence="1">
    <location>
        <begin position="8"/>
        <end position="194"/>
    </location>
</feature>
<dbReference type="Gene3D" id="3.40.630.30">
    <property type="match status" value="1"/>
</dbReference>
<sequence length="201" mass="22800">MNEARGPLTIRTLSGDEIGEALDDLARLRITVFREWPYLYDGDMDYERRYLSRFAGSDGAVVVGAFDGGRMVGASTASPLGDHFSEFSEPLAKAGYDPDRLFYLSESVLLEEWRGGGVGVRFFEEREKAAIDQGFRETVFCGVVRPDDHPMRPDGYTPLDGFWRNRGYAPMEGVACRFSWRDIGDREETEKPLQFWSKTLD</sequence>
<dbReference type="AlphaFoldDB" id="A0AAE2ZML3"/>
<proteinExistence type="predicted"/>
<protein>
    <submittedName>
        <fullName evidence="2">GNAT family N-acetyltransferase</fullName>
    </submittedName>
</protein>
<comment type="caution">
    <text evidence="2">The sequence shown here is derived from an EMBL/GenBank/DDBJ whole genome shotgun (WGS) entry which is preliminary data.</text>
</comment>
<evidence type="ECO:0000259" key="1">
    <source>
        <dbReference type="PROSITE" id="PS51186"/>
    </source>
</evidence>
<dbReference type="InterPro" id="IPR000182">
    <property type="entry name" value="GNAT_dom"/>
</dbReference>
<dbReference type="SUPFAM" id="SSF55729">
    <property type="entry name" value="Acyl-CoA N-acyltransferases (Nat)"/>
    <property type="match status" value="1"/>
</dbReference>
<dbReference type="Proteomes" id="UP001196509">
    <property type="component" value="Unassembled WGS sequence"/>
</dbReference>
<reference evidence="2" key="1">
    <citation type="submission" date="2021-08" db="EMBL/GenBank/DDBJ databases">
        <title>Hoeflea bacterium WL0058 sp. nov., isolated from the sediment.</title>
        <authorList>
            <person name="Wang L."/>
            <person name="Zhang D."/>
        </authorList>
    </citation>
    <scope>NUCLEOTIDE SEQUENCE</scope>
    <source>
        <strain evidence="2">WL0058</strain>
    </source>
</reference>
<dbReference type="EMBL" id="JAICBX010000003">
    <property type="protein sequence ID" value="MBW8638744.1"/>
    <property type="molecule type" value="Genomic_DNA"/>
</dbReference>
<evidence type="ECO:0000313" key="3">
    <source>
        <dbReference type="Proteomes" id="UP001196509"/>
    </source>
</evidence>
<keyword evidence="3" id="KW-1185">Reference proteome</keyword>